<sequence length="76" mass="8783">MEPYSRYKTVALRKSRPQKHVAARPDFRMATCPVGGHLHRFVALHYCRPFGYSNLERTSENLDLSTVYSTQSESHV</sequence>
<name>A0A9P5F0R0_COLSI</name>
<accession>A0A9P5F0R0</accession>
<organism evidence="1 2">
    <name type="scientific">Colletotrichum siamense</name>
    <name type="common">Anthracnose fungus</name>
    <dbReference type="NCBI Taxonomy" id="690259"/>
    <lineage>
        <taxon>Eukaryota</taxon>
        <taxon>Fungi</taxon>
        <taxon>Dikarya</taxon>
        <taxon>Ascomycota</taxon>
        <taxon>Pezizomycotina</taxon>
        <taxon>Sordariomycetes</taxon>
        <taxon>Hypocreomycetidae</taxon>
        <taxon>Glomerellales</taxon>
        <taxon>Glomerellaceae</taxon>
        <taxon>Colletotrichum</taxon>
        <taxon>Colletotrichum gloeosporioides species complex</taxon>
    </lineage>
</organism>
<dbReference type="OrthoDB" id="10463973at2759"/>
<proteinExistence type="predicted"/>
<dbReference type="AlphaFoldDB" id="A0A9P5F0R0"/>
<protein>
    <submittedName>
        <fullName evidence="1">Uncharacterized protein</fullName>
    </submittedName>
</protein>
<reference evidence="1" key="1">
    <citation type="submission" date="2019-06" db="EMBL/GenBank/DDBJ databases">
        <authorList>
            <person name="Gan P."/>
            <person name="Shirasu K."/>
        </authorList>
    </citation>
    <scope>NUCLEOTIDE SEQUENCE [LARGE SCALE GENOMIC DNA]</scope>
    <source>
        <strain evidence="1">CAD2</strain>
    </source>
</reference>
<gene>
    <name evidence="1" type="ORF">CGCSCA2_v002155</name>
</gene>
<evidence type="ECO:0000313" key="2">
    <source>
        <dbReference type="Proteomes" id="UP000711996"/>
    </source>
</evidence>
<keyword evidence="2" id="KW-1185">Reference proteome</keyword>
<dbReference type="Proteomes" id="UP000711996">
    <property type="component" value="Unassembled WGS sequence"/>
</dbReference>
<comment type="caution">
    <text evidence="1">The sequence shown here is derived from an EMBL/GenBank/DDBJ whole genome shotgun (WGS) entry which is preliminary data.</text>
</comment>
<dbReference type="EMBL" id="QPMT01000004">
    <property type="protein sequence ID" value="KAF4864664.1"/>
    <property type="molecule type" value="Genomic_DNA"/>
</dbReference>
<evidence type="ECO:0000313" key="1">
    <source>
        <dbReference type="EMBL" id="KAF4864664.1"/>
    </source>
</evidence>